<reference evidence="4" key="1">
    <citation type="submission" date="2015-07" db="EMBL/GenBank/DDBJ databases">
        <title>Whole genome sequence of an Ensifer adhaerens strain isolated from a cave pool in the Wind Cave National Park.</title>
        <authorList>
            <person name="Eng W.W.H."/>
            <person name="Gan H.M."/>
            <person name="Barton H.A."/>
            <person name="Savka M.A."/>
        </authorList>
    </citation>
    <scope>NUCLEOTIDE SEQUENCE [LARGE SCALE GENOMIC DNA]</scope>
    <source>
        <strain evidence="4">SD006</strain>
    </source>
</reference>
<dbReference type="Pfam" id="PF06776">
    <property type="entry name" value="IalB"/>
    <property type="match status" value="1"/>
</dbReference>
<accession>A0A0L8C6S7</accession>
<gene>
    <name evidence="3" type="ORF">AC244_03475</name>
</gene>
<feature type="region of interest" description="Disordered" evidence="1">
    <location>
        <begin position="188"/>
        <end position="209"/>
    </location>
</feature>
<dbReference type="PATRIC" id="fig|106592.7.peg.741"/>
<proteinExistence type="predicted"/>
<evidence type="ECO:0000256" key="1">
    <source>
        <dbReference type="SAM" id="MobiDB-lite"/>
    </source>
</evidence>
<evidence type="ECO:0000256" key="2">
    <source>
        <dbReference type="SAM" id="SignalP"/>
    </source>
</evidence>
<dbReference type="InterPro" id="IPR010642">
    <property type="entry name" value="Invasion_prot_B"/>
</dbReference>
<dbReference type="Proteomes" id="UP000037425">
    <property type="component" value="Unassembled WGS sequence"/>
</dbReference>
<name>A0A0L8C6S7_ENSAD</name>
<dbReference type="InterPro" id="IPR038696">
    <property type="entry name" value="IalB_sf"/>
</dbReference>
<comment type="caution">
    <text evidence="3">The sequence shown here is derived from an EMBL/GenBank/DDBJ whole genome shotgun (WGS) entry which is preliminary data.</text>
</comment>
<dbReference type="EMBL" id="LGAP01000001">
    <property type="protein sequence ID" value="KOF22586.1"/>
    <property type="molecule type" value="Genomic_DNA"/>
</dbReference>
<sequence>MIFKSNFTKRAGLATLALSVAAAGVPGVASAQQAGGKPPQGWFKVCTKQEDNDVCIVQNLLTANNGQLITAVGLITVTGKVNRKVLQISVPSARLIPTGVQMQIDGGKPVKLDYAICMPDKCVAEAPLSDQLIASLKKGNEVVFTSVNFQRAPNPIKMGLEGFTGIFDGEPIEQSQLEERQRLLQEEMQKKAEDARKKLEEAQKAAKQN</sequence>
<keyword evidence="2" id="KW-0732">Signal</keyword>
<feature type="chain" id="PRO_5005581389" evidence="2">
    <location>
        <begin position="32"/>
        <end position="209"/>
    </location>
</feature>
<evidence type="ECO:0000313" key="4">
    <source>
        <dbReference type="Proteomes" id="UP000037425"/>
    </source>
</evidence>
<organism evidence="3 4">
    <name type="scientific">Ensifer adhaerens</name>
    <name type="common">Sinorhizobium morelense</name>
    <dbReference type="NCBI Taxonomy" id="106592"/>
    <lineage>
        <taxon>Bacteria</taxon>
        <taxon>Pseudomonadati</taxon>
        <taxon>Pseudomonadota</taxon>
        <taxon>Alphaproteobacteria</taxon>
        <taxon>Hyphomicrobiales</taxon>
        <taxon>Rhizobiaceae</taxon>
        <taxon>Sinorhizobium/Ensifer group</taxon>
        <taxon>Ensifer</taxon>
    </lineage>
</organism>
<dbReference type="OrthoDB" id="8017994at2"/>
<protein>
    <submittedName>
        <fullName evidence="3">Invasion associated locus B family protein</fullName>
    </submittedName>
</protein>
<evidence type="ECO:0000313" key="3">
    <source>
        <dbReference type="EMBL" id="KOF22586.1"/>
    </source>
</evidence>
<feature type="signal peptide" evidence="2">
    <location>
        <begin position="1"/>
        <end position="31"/>
    </location>
</feature>
<dbReference type="AlphaFoldDB" id="A0A0L8C6S7"/>
<dbReference type="Gene3D" id="2.60.40.1880">
    <property type="entry name" value="Invasion associated locus B (IalB) protein"/>
    <property type="match status" value="1"/>
</dbReference>
<dbReference type="RefSeq" id="WP_053247386.1">
    <property type="nucleotide sequence ID" value="NZ_LGAP01000001.1"/>
</dbReference>